<dbReference type="Pfam" id="PF25369">
    <property type="entry name" value="SH3_VIII-1_N"/>
    <property type="match status" value="1"/>
</dbReference>
<dbReference type="Proteomes" id="UP000265520">
    <property type="component" value="Unassembled WGS sequence"/>
</dbReference>
<dbReference type="InterPro" id="IPR036961">
    <property type="entry name" value="Kinesin_motor_dom_sf"/>
</dbReference>
<dbReference type="GO" id="GO:0016459">
    <property type="term" value="C:myosin complex"/>
    <property type="evidence" value="ECO:0007669"/>
    <property type="project" value="InterPro"/>
</dbReference>
<evidence type="ECO:0000313" key="4">
    <source>
        <dbReference type="EMBL" id="MCI07605.1"/>
    </source>
</evidence>
<keyword evidence="5" id="KW-1185">Reference proteome</keyword>
<dbReference type="InterPro" id="IPR004009">
    <property type="entry name" value="SH3_Myosin"/>
</dbReference>
<feature type="domain" description="Myosin N-terminal SH3-like" evidence="3">
    <location>
        <begin position="1"/>
        <end position="48"/>
    </location>
</feature>
<evidence type="ECO:0000256" key="1">
    <source>
        <dbReference type="ARBA" id="ARBA00022741"/>
    </source>
</evidence>
<dbReference type="PROSITE" id="PS51844">
    <property type="entry name" value="SH3_LIKE"/>
    <property type="match status" value="1"/>
</dbReference>
<accession>A0A392P9M0</accession>
<comment type="caution">
    <text evidence="4">The sequence shown here is derived from an EMBL/GenBank/DDBJ whole genome shotgun (WGS) entry which is preliminary data.</text>
</comment>
<dbReference type="SUPFAM" id="SSF52540">
    <property type="entry name" value="P-loop containing nucleoside triphosphate hydrolases"/>
    <property type="match status" value="1"/>
</dbReference>
<protein>
    <submittedName>
        <fullName evidence="4">Myosin-2-like</fullName>
    </submittedName>
</protein>
<reference evidence="4 5" key="1">
    <citation type="journal article" date="2018" name="Front. Plant Sci.">
        <title>Red Clover (Trifolium pratense) and Zigzag Clover (T. medium) - A Picture of Genomic Similarities and Differences.</title>
        <authorList>
            <person name="Dluhosova J."/>
            <person name="Istvanek J."/>
            <person name="Nedelnik J."/>
            <person name="Repkova J."/>
        </authorList>
    </citation>
    <scope>NUCLEOTIDE SEQUENCE [LARGE SCALE GENOMIC DNA]</scope>
    <source>
        <strain evidence="5">cv. 10/8</strain>
        <tissue evidence="4">Leaf</tissue>
    </source>
</reference>
<dbReference type="InterPro" id="IPR027417">
    <property type="entry name" value="P-loop_NTPase"/>
</dbReference>
<organism evidence="4 5">
    <name type="scientific">Trifolium medium</name>
    <dbReference type="NCBI Taxonomy" id="97028"/>
    <lineage>
        <taxon>Eukaryota</taxon>
        <taxon>Viridiplantae</taxon>
        <taxon>Streptophyta</taxon>
        <taxon>Embryophyta</taxon>
        <taxon>Tracheophyta</taxon>
        <taxon>Spermatophyta</taxon>
        <taxon>Magnoliopsida</taxon>
        <taxon>eudicotyledons</taxon>
        <taxon>Gunneridae</taxon>
        <taxon>Pentapetalae</taxon>
        <taxon>rosids</taxon>
        <taxon>fabids</taxon>
        <taxon>Fabales</taxon>
        <taxon>Fabaceae</taxon>
        <taxon>Papilionoideae</taxon>
        <taxon>50 kb inversion clade</taxon>
        <taxon>NPAAA clade</taxon>
        <taxon>Hologalegina</taxon>
        <taxon>IRL clade</taxon>
        <taxon>Trifolieae</taxon>
        <taxon>Trifolium</taxon>
    </lineage>
</organism>
<dbReference type="InterPro" id="IPR057535">
    <property type="entry name" value="MYO1-3_N_SH3"/>
</dbReference>
<dbReference type="AlphaFoldDB" id="A0A392P9M0"/>
<feature type="non-terminal residue" evidence="4">
    <location>
        <position position="1"/>
    </location>
</feature>
<dbReference type="GO" id="GO:0005524">
    <property type="term" value="F:ATP binding"/>
    <property type="evidence" value="ECO:0007669"/>
    <property type="project" value="UniProtKB-KW"/>
</dbReference>
<keyword evidence="2" id="KW-0067">ATP-binding</keyword>
<keyword evidence="1" id="KW-0547">Nucleotide-binding</keyword>
<evidence type="ECO:0000256" key="2">
    <source>
        <dbReference type="ARBA" id="ARBA00022840"/>
    </source>
</evidence>
<dbReference type="EMBL" id="LXQA010066004">
    <property type="protein sequence ID" value="MCI07605.1"/>
    <property type="molecule type" value="Genomic_DNA"/>
</dbReference>
<evidence type="ECO:0000259" key="3">
    <source>
        <dbReference type="PROSITE" id="PS51844"/>
    </source>
</evidence>
<proteinExistence type="predicted"/>
<gene>
    <name evidence="4" type="ORF">A2U01_0028674</name>
</gene>
<evidence type="ECO:0000313" key="5">
    <source>
        <dbReference type="Proteomes" id="UP000265520"/>
    </source>
</evidence>
<dbReference type="GO" id="GO:0003774">
    <property type="term" value="F:cytoskeletal motor activity"/>
    <property type="evidence" value="ECO:0007669"/>
    <property type="project" value="InterPro"/>
</dbReference>
<dbReference type="Gene3D" id="3.40.850.10">
    <property type="entry name" value="Kinesin motor domain"/>
    <property type="match status" value="1"/>
</dbReference>
<sequence>KLRVWCRQPRGQWELGSIQSTSGEEASISLSNGKVLKMARSELVPANPDILEGADDLIKIAYLNEPSVLHNLRVKQVPF</sequence>
<name>A0A392P9M0_9FABA</name>